<evidence type="ECO:0000256" key="6">
    <source>
        <dbReference type="ARBA" id="ARBA00022692"/>
    </source>
</evidence>
<keyword evidence="11" id="KW-0443">Lipid metabolism</keyword>
<evidence type="ECO:0000256" key="3">
    <source>
        <dbReference type="ARBA" id="ARBA00022475"/>
    </source>
</evidence>
<reference evidence="21" key="1">
    <citation type="submission" date="2017-09" db="EMBL/GenBank/DDBJ databases">
        <title>Depth-based differentiation of microbial function through sediment-hosted aquifers and enrichment of novel symbionts in the deep terrestrial subsurface.</title>
        <authorList>
            <person name="Probst A.J."/>
            <person name="Ladd B."/>
            <person name="Jarett J.K."/>
            <person name="Geller-Mcgrath D.E."/>
            <person name="Sieber C.M.K."/>
            <person name="Emerson J.B."/>
            <person name="Anantharaman K."/>
            <person name="Thomas B.C."/>
            <person name="Malmstrom R."/>
            <person name="Stieglmeier M."/>
            <person name="Klingl A."/>
            <person name="Woyke T."/>
            <person name="Ryan C.M."/>
            <person name="Banfield J.F."/>
        </authorList>
    </citation>
    <scope>NUCLEOTIDE SEQUENCE [LARGE SCALE GENOMIC DNA]</scope>
</reference>
<dbReference type="EMBL" id="PEUV01000017">
    <property type="protein sequence ID" value="PIV12760.1"/>
    <property type="molecule type" value="Genomic_DNA"/>
</dbReference>
<keyword evidence="4" id="KW-0444">Lipid biosynthesis</keyword>
<dbReference type="PANTHER" id="PTHR34299">
    <property type="entry name" value="DIACYLGLYCEROL KINASE"/>
    <property type="match status" value="1"/>
</dbReference>
<sequence length="125" mass="14225">MKKLFDFPKLIKSFEVAFQGLKIALREQTFRIFALVTLLVVILMIVFQIPLHQKLMLILIITFALALELINSQIERMLNVFCPIHHPEVKLIKDISAGAVLLVSIGALIIGLLIFLPHFLNFFGK</sequence>
<dbReference type="PANTHER" id="PTHR34299:SF1">
    <property type="entry name" value="DIACYLGLYCEROL KINASE"/>
    <property type="match status" value="1"/>
</dbReference>
<evidence type="ECO:0000256" key="9">
    <source>
        <dbReference type="ARBA" id="ARBA00022840"/>
    </source>
</evidence>
<evidence type="ECO:0000313" key="20">
    <source>
        <dbReference type="EMBL" id="PIV12760.1"/>
    </source>
</evidence>
<evidence type="ECO:0000256" key="12">
    <source>
        <dbReference type="ARBA" id="ARBA00023136"/>
    </source>
</evidence>
<dbReference type="Gene3D" id="1.10.287.3610">
    <property type="match status" value="1"/>
</dbReference>
<evidence type="ECO:0000256" key="11">
    <source>
        <dbReference type="ARBA" id="ARBA00023098"/>
    </source>
</evidence>
<name>A0A2M7BYP9_9BACT</name>
<keyword evidence="12 19" id="KW-0472">Membrane</keyword>
<gene>
    <name evidence="20" type="ORF">COS47_00850</name>
</gene>
<evidence type="ECO:0000256" key="7">
    <source>
        <dbReference type="ARBA" id="ARBA00022741"/>
    </source>
</evidence>
<comment type="similarity">
    <text evidence="2">Belongs to the bacterial diacylglycerol kinase family.</text>
</comment>
<evidence type="ECO:0000256" key="4">
    <source>
        <dbReference type="ARBA" id="ARBA00022516"/>
    </source>
</evidence>
<evidence type="ECO:0000256" key="19">
    <source>
        <dbReference type="SAM" id="Phobius"/>
    </source>
</evidence>
<keyword evidence="6 19" id="KW-0812">Transmembrane</keyword>
<evidence type="ECO:0000256" key="2">
    <source>
        <dbReference type="ARBA" id="ARBA00005967"/>
    </source>
</evidence>
<accession>A0A2M7BYP9</accession>
<dbReference type="AlphaFoldDB" id="A0A2M7BYP9"/>
<keyword evidence="18" id="KW-0460">Magnesium</keyword>
<dbReference type="InterPro" id="IPR033717">
    <property type="entry name" value="UDPK"/>
</dbReference>
<evidence type="ECO:0000256" key="5">
    <source>
        <dbReference type="ARBA" id="ARBA00022679"/>
    </source>
</evidence>
<keyword evidence="10 19" id="KW-1133">Transmembrane helix</keyword>
<feature type="binding site" evidence="18">
    <location>
        <position position="75"/>
    </location>
    <ligand>
        <name>a divalent metal cation</name>
        <dbReference type="ChEBI" id="CHEBI:60240"/>
    </ligand>
</feature>
<comment type="caution">
    <text evidence="20">The sequence shown here is derived from an EMBL/GenBank/DDBJ whole genome shotgun (WGS) entry which is preliminary data.</text>
</comment>
<dbReference type="CDD" id="cd14265">
    <property type="entry name" value="UDPK_IM_like"/>
    <property type="match status" value="1"/>
</dbReference>
<keyword evidence="13" id="KW-0594">Phospholipid biosynthesis</keyword>
<keyword evidence="5" id="KW-0808">Transferase</keyword>
<dbReference type="Pfam" id="PF01219">
    <property type="entry name" value="DAGK_prokar"/>
    <property type="match status" value="1"/>
</dbReference>
<dbReference type="GO" id="GO:0005524">
    <property type="term" value="F:ATP binding"/>
    <property type="evidence" value="ECO:0007669"/>
    <property type="project" value="UniProtKB-KW"/>
</dbReference>
<keyword evidence="9 17" id="KW-0067">ATP-binding</keyword>
<comment type="cofactor">
    <cofactor evidence="18">
        <name>Mg(2+)</name>
        <dbReference type="ChEBI" id="CHEBI:18420"/>
    </cofactor>
    <text evidence="18">Mn(2+), Zn(2+), Cd(2+) and Co(2+) support activity to lesser extents.</text>
</comment>
<comment type="subcellular location">
    <subcellularLocation>
        <location evidence="1">Cell membrane</location>
        <topology evidence="1">Multi-pass membrane protein</topology>
    </subcellularLocation>
</comment>
<evidence type="ECO:0000256" key="17">
    <source>
        <dbReference type="PIRSR" id="PIRSR600829-3"/>
    </source>
</evidence>
<evidence type="ECO:0000313" key="21">
    <source>
        <dbReference type="Proteomes" id="UP000230324"/>
    </source>
</evidence>
<feature type="transmembrane region" description="Helical" evidence="19">
    <location>
        <begin position="95"/>
        <end position="120"/>
    </location>
</feature>
<evidence type="ECO:0000256" key="16">
    <source>
        <dbReference type="PIRSR" id="PIRSR600829-2"/>
    </source>
</evidence>
<feature type="active site" description="Proton acceptor" evidence="15">
    <location>
        <position position="68"/>
    </location>
</feature>
<feature type="binding site" evidence="16">
    <location>
        <position position="68"/>
    </location>
    <ligand>
        <name>substrate</name>
    </ligand>
</feature>
<feature type="binding site" evidence="17">
    <location>
        <begin position="93"/>
        <end position="94"/>
    </location>
    <ligand>
        <name>ATP</name>
        <dbReference type="ChEBI" id="CHEBI:30616"/>
    </ligand>
</feature>
<evidence type="ECO:0000256" key="8">
    <source>
        <dbReference type="ARBA" id="ARBA00022777"/>
    </source>
</evidence>
<keyword evidence="7 17" id="KW-0547">Nucleotide-binding</keyword>
<keyword evidence="18" id="KW-0479">Metal-binding</keyword>
<evidence type="ECO:0000256" key="13">
    <source>
        <dbReference type="ARBA" id="ARBA00023209"/>
    </source>
</evidence>
<dbReference type="InterPro" id="IPR036945">
    <property type="entry name" value="DAGK_sf"/>
</dbReference>
<feature type="transmembrane region" description="Helical" evidence="19">
    <location>
        <begin position="30"/>
        <end position="49"/>
    </location>
</feature>
<proteinExistence type="inferred from homology"/>
<feature type="transmembrane region" description="Helical" evidence="19">
    <location>
        <begin position="55"/>
        <end position="74"/>
    </location>
</feature>
<dbReference type="GO" id="GO:0016301">
    <property type="term" value="F:kinase activity"/>
    <property type="evidence" value="ECO:0007669"/>
    <property type="project" value="UniProtKB-KW"/>
</dbReference>
<evidence type="ECO:0000256" key="15">
    <source>
        <dbReference type="PIRSR" id="PIRSR600829-1"/>
    </source>
</evidence>
<dbReference type="InterPro" id="IPR000829">
    <property type="entry name" value="DAGK"/>
</dbReference>
<dbReference type="GO" id="GO:0005886">
    <property type="term" value="C:plasma membrane"/>
    <property type="evidence" value="ECO:0007669"/>
    <property type="project" value="UniProtKB-SubCell"/>
</dbReference>
<keyword evidence="14" id="KW-1208">Phospholipid metabolism</keyword>
<protein>
    <submittedName>
        <fullName evidence="20">Diacylglycerol kinase</fullName>
    </submittedName>
</protein>
<dbReference type="GO" id="GO:0046872">
    <property type="term" value="F:metal ion binding"/>
    <property type="evidence" value="ECO:0007669"/>
    <property type="project" value="UniProtKB-KW"/>
</dbReference>
<keyword evidence="8 20" id="KW-0418">Kinase</keyword>
<organism evidence="20 21">
    <name type="scientific">Candidatus Nealsonbacteria bacterium CG03_land_8_20_14_0_80_36_12</name>
    <dbReference type="NCBI Taxonomy" id="1974701"/>
    <lineage>
        <taxon>Bacteria</taxon>
        <taxon>Candidatus Nealsoniibacteriota</taxon>
    </lineage>
</organism>
<dbReference type="Proteomes" id="UP000230324">
    <property type="component" value="Unassembled WGS sequence"/>
</dbReference>
<evidence type="ECO:0000256" key="18">
    <source>
        <dbReference type="PIRSR" id="PIRSR600829-4"/>
    </source>
</evidence>
<feature type="binding site" evidence="17">
    <location>
        <position position="75"/>
    </location>
    <ligand>
        <name>ATP</name>
        <dbReference type="ChEBI" id="CHEBI:30616"/>
    </ligand>
</feature>
<dbReference type="GO" id="GO:0008654">
    <property type="term" value="P:phospholipid biosynthetic process"/>
    <property type="evidence" value="ECO:0007669"/>
    <property type="project" value="UniProtKB-KW"/>
</dbReference>
<evidence type="ECO:0000256" key="1">
    <source>
        <dbReference type="ARBA" id="ARBA00004651"/>
    </source>
</evidence>
<evidence type="ECO:0000256" key="14">
    <source>
        <dbReference type="ARBA" id="ARBA00023264"/>
    </source>
</evidence>
<evidence type="ECO:0000256" key="10">
    <source>
        <dbReference type="ARBA" id="ARBA00022989"/>
    </source>
</evidence>
<keyword evidence="3" id="KW-1003">Cell membrane</keyword>